<reference evidence="1 2" key="1">
    <citation type="journal article" date="2016" name="Mol. Biol. Evol.">
        <title>Comparative Genomics of Early-Diverging Mushroom-Forming Fungi Provides Insights into the Origins of Lignocellulose Decay Capabilities.</title>
        <authorList>
            <person name="Nagy L.G."/>
            <person name="Riley R."/>
            <person name="Tritt A."/>
            <person name="Adam C."/>
            <person name="Daum C."/>
            <person name="Floudas D."/>
            <person name="Sun H."/>
            <person name="Yadav J.S."/>
            <person name="Pangilinan J."/>
            <person name="Larsson K.H."/>
            <person name="Matsuura K."/>
            <person name="Barry K."/>
            <person name="Labutti K."/>
            <person name="Kuo R."/>
            <person name="Ohm R.A."/>
            <person name="Bhattacharya S.S."/>
            <person name="Shirouzu T."/>
            <person name="Yoshinaga Y."/>
            <person name="Martin F.M."/>
            <person name="Grigoriev I.V."/>
            <person name="Hibbett D.S."/>
        </authorList>
    </citation>
    <scope>NUCLEOTIDE SEQUENCE [LARGE SCALE GENOMIC DNA]</scope>
    <source>
        <strain evidence="1 2">HHB10207 ss-3</strain>
    </source>
</reference>
<dbReference type="Proteomes" id="UP000076798">
    <property type="component" value="Unassembled WGS sequence"/>
</dbReference>
<sequence length="160" mass="17597">MSLRRVIHVPESLSLLPYFTITSPSNSRSSWRVTCRCLYSSSSILRFPACAIFPSSLRLDVSPWSPELYLFCSSGPVSGDQGTISGVPGSEIFRAHGGLCRVSHFHGLASFLSMTDRVEHLYFALGPSICGYALTVLLDFDLALIPLLRVIFSSHGPMRQ</sequence>
<evidence type="ECO:0000313" key="1">
    <source>
        <dbReference type="EMBL" id="KZT34319.1"/>
    </source>
</evidence>
<dbReference type="AlphaFoldDB" id="A0A165ZHY4"/>
<name>A0A165ZHY4_9AGAM</name>
<keyword evidence="2" id="KW-1185">Reference proteome</keyword>
<dbReference type="EMBL" id="KV428187">
    <property type="protein sequence ID" value="KZT34319.1"/>
    <property type="molecule type" value="Genomic_DNA"/>
</dbReference>
<protein>
    <submittedName>
        <fullName evidence="1">Uncharacterized protein</fullName>
    </submittedName>
</protein>
<organism evidence="1 2">
    <name type="scientific">Sistotremastrum suecicum HHB10207 ss-3</name>
    <dbReference type="NCBI Taxonomy" id="1314776"/>
    <lineage>
        <taxon>Eukaryota</taxon>
        <taxon>Fungi</taxon>
        <taxon>Dikarya</taxon>
        <taxon>Basidiomycota</taxon>
        <taxon>Agaricomycotina</taxon>
        <taxon>Agaricomycetes</taxon>
        <taxon>Sistotremastrales</taxon>
        <taxon>Sistotremastraceae</taxon>
        <taxon>Sistotremastrum</taxon>
    </lineage>
</organism>
<proteinExistence type="predicted"/>
<evidence type="ECO:0000313" key="2">
    <source>
        <dbReference type="Proteomes" id="UP000076798"/>
    </source>
</evidence>
<accession>A0A165ZHY4</accession>
<gene>
    <name evidence="1" type="ORF">SISSUDRAFT_293694</name>
</gene>